<dbReference type="STRING" id="5722.A2E6X4"/>
<sequence length="482" mass="56351">MSKFPYDALMDSVKELNDIFHRLYRLKITSAGEINAFFKEIDNNFGDCLKSDLLQAISSALRANNRYIMTYLTLMQKFYQKYPDLNSQHDSSLGEHILQKYFGITVTKPYQFKISNLLKSIIYDDVKLLAPFTEQNEYSHLQEIDFSYFPCVKNKLNLLETCCYYGSVNCFKFLRSKFSSGVTKVCLQLSFLGGNPDIMSECLKYQKPNEKCMKYAIMSHNVDFVTYLMNEHNIPIDINMCIYYDNIQAFLIHFDQSNDMERFIIGTIDLLLCYPRFNLSVITKIVFSLLPKIMDKKYQGLLNSAKAILFNEFDDVDFNFIDDYVKTFLHYVAEYFHWSNNVVLYYNEESILNNQDNEGKTALHYATISDNIDFLDQLKFYEINTETQDNEGKTALHYAVMNDNEYFTKRLLNFNDKSTEISDNDGKLPLHYAVIGGNVKIALAVIERTSRIRKRDNNSKFPLQYAVDDPEMFENLIYDPKT</sequence>
<feature type="domain" description="DUF3447" evidence="2">
    <location>
        <begin position="178"/>
        <end position="252"/>
    </location>
</feature>
<dbReference type="eggNOG" id="KOG4412">
    <property type="taxonomic scope" value="Eukaryota"/>
</dbReference>
<dbReference type="InParanoid" id="A2E6X4"/>
<evidence type="ECO:0000313" key="4">
    <source>
        <dbReference type="Proteomes" id="UP000001542"/>
    </source>
</evidence>
<feature type="repeat" description="ANK" evidence="1">
    <location>
        <begin position="425"/>
        <end position="457"/>
    </location>
</feature>
<dbReference type="SUPFAM" id="SSF48403">
    <property type="entry name" value="Ankyrin repeat"/>
    <property type="match status" value="1"/>
</dbReference>
<dbReference type="KEGG" id="tva:4769564"/>
<reference evidence="3" key="1">
    <citation type="submission" date="2006-10" db="EMBL/GenBank/DDBJ databases">
        <authorList>
            <person name="Amadeo P."/>
            <person name="Zhao Q."/>
            <person name="Wortman J."/>
            <person name="Fraser-Liggett C."/>
            <person name="Carlton J."/>
        </authorList>
    </citation>
    <scope>NUCLEOTIDE SEQUENCE</scope>
    <source>
        <strain evidence="3">G3</strain>
    </source>
</reference>
<dbReference type="VEuPathDB" id="TrichDB:TVAG_081820"/>
<dbReference type="VEuPathDB" id="TrichDB:TVAGG3_0492930"/>
<dbReference type="Pfam" id="PF11929">
    <property type="entry name" value="DUF3447"/>
    <property type="match status" value="1"/>
</dbReference>
<dbReference type="SMR" id="A2E6X4"/>
<dbReference type="PANTHER" id="PTHR24182:SF13">
    <property type="entry name" value="LD18443P"/>
    <property type="match status" value="1"/>
</dbReference>
<gene>
    <name evidence="3" type="ORF">TVAG_081820</name>
</gene>
<keyword evidence="4" id="KW-1185">Reference proteome</keyword>
<organism evidence="3 4">
    <name type="scientific">Trichomonas vaginalis (strain ATCC PRA-98 / G3)</name>
    <dbReference type="NCBI Taxonomy" id="412133"/>
    <lineage>
        <taxon>Eukaryota</taxon>
        <taxon>Metamonada</taxon>
        <taxon>Parabasalia</taxon>
        <taxon>Trichomonadida</taxon>
        <taxon>Trichomonadidae</taxon>
        <taxon>Trichomonas</taxon>
    </lineage>
</organism>
<accession>A2E6X4</accession>
<name>A2E6X4_TRIV3</name>
<dbReference type="PROSITE" id="PS50088">
    <property type="entry name" value="ANK_REPEAT"/>
    <property type="match status" value="1"/>
</dbReference>
<dbReference type="AlphaFoldDB" id="A2E6X4"/>
<proteinExistence type="predicted"/>
<dbReference type="Pfam" id="PF12796">
    <property type="entry name" value="Ank_2"/>
    <property type="match status" value="1"/>
</dbReference>
<dbReference type="InterPro" id="IPR020683">
    <property type="entry name" value="DUF3447"/>
</dbReference>
<dbReference type="InterPro" id="IPR002110">
    <property type="entry name" value="Ankyrin_rpt"/>
</dbReference>
<keyword evidence="1" id="KW-0040">ANK repeat</keyword>
<dbReference type="InterPro" id="IPR036770">
    <property type="entry name" value="Ankyrin_rpt-contain_sf"/>
</dbReference>
<evidence type="ECO:0000259" key="2">
    <source>
        <dbReference type="Pfam" id="PF11929"/>
    </source>
</evidence>
<dbReference type="Proteomes" id="UP000001542">
    <property type="component" value="Unassembled WGS sequence"/>
</dbReference>
<dbReference type="RefSeq" id="XP_001323833.1">
    <property type="nucleotide sequence ID" value="XM_001323798.1"/>
</dbReference>
<reference evidence="3" key="2">
    <citation type="journal article" date="2007" name="Science">
        <title>Draft genome sequence of the sexually transmitted pathogen Trichomonas vaginalis.</title>
        <authorList>
            <person name="Carlton J.M."/>
            <person name="Hirt R.P."/>
            <person name="Silva J.C."/>
            <person name="Delcher A.L."/>
            <person name="Schatz M."/>
            <person name="Zhao Q."/>
            <person name="Wortman J.R."/>
            <person name="Bidwell S.L."/>
            <person name="Alsmark U.C.M."/>
            <person name="Besteiro S."/>
            <person name="Sicheritz-Ponten T."/>
            <person name="Noel C.J."/>
            <person name="Dacks J.B."/>
            <person name="Foster P.G."/>
            <person name="Simillion C."/>
            <person name="Van de Peer Y."/>
            <person name="Miranda-Saavedra D."/>
            <person name="Barton G.J."/>
            <person name="Westrop G.D."/>
            <person name="Mueller S."/>
            <person name="Dessi D."/>
            <person name="Fiori P.L."/>
            <person name="Ren Q."/>
            <person name="Paulsen I."/>
            <person name="Zhang H."/>
            <person name="Bastida-Corcuera F.D."/>
            <person name="Simoes-Barbosa A."/>
            <person name="Brown M.T."/>
            <person name="Hayes R.D."/>
            <person name="Mukherjee M."/>
            <person name="Okumura C.Y."/>
            <person name="Schneider R."/>
            <person name="Smith A.J."/>
            <person name="Vanacova S."/>
            <person name="Villalvazo M."/>
            <person name="Haas B.J."/>
            <person name="Pertea M."/>
            <person name="Feldblyum T.V."/>
            <person name="Utterback T.R."/>
            <person name="Shu C.L."/>
            <person name="Osoegawa K."/>
            <person name="de Jong P.J."/>
            <person name="Hrdy I."/>
            <person name="Horvathova L."/>
            <person name="Zubacova Z."/>
            <person name="Dolezal P."/>
            <person name="Malik S.B."/>
            <person name="Logsdon J.M. Jr."/>
            <person name="Henze K."/>
            <person name="Gupta A."/>
            <person name="Wang C.C."/>
            <person name="Dunne R.L."/>
            <person name="Upcroft J.A."/>
            <person name="Upcroft P."/>
            <person name="White O."/>
            <person name="Salzberg S.L."/>
            <person name="Tang P."/>
            <person name="Chiu C.-H."/>
            <person name="Lee Y.-S."/>
            <person name="Embley T.M."/>
            <person name="Coombs G.H."/>
            <person name="Mottram J.C."/>
            <person name="Tachezy J."/>
            <person name="Fraser-Liggett C.M."/>
            <person name="Johnson P.J."/>
        </authorList>
    </citation>
    <scope>NUCLEOTIDE SEQUENCE [LARGE SCALE GENOMIC DNA]</scope>
    <source>
        <strain evidence="3">G3</strain>
    </source>
</reference>
<evidence type="ECO:0000256" key="1">
    <source>
        <dbReference type="PROSITE-ProRule" id="PRU00023"/>
    </source>
</evidence>
<evidence type="ECO:0000313" key="3">
    <source>
        <dbReference type="EMBL" id="EAY11610.1"/>
    </source>
</evidence>
<protein>
    <recommendedName>
        <fullName evidence="2">DUF3447 domain-containing protein</fullName>
    </recommendedName>
</protein>
<dbReference type="Gene3D" id="1.25.40.20">
    <property type="entry name" value="Ankyrin repeat-containing domain"/>
    <property type="match status" value="1"/>
</dbReference>
<dbReference type="SMART" id="SM00248">
    <property type="entry name" value="ANK"/>
    <property type="match status" value="5"/>
</dbReference>
<dbReference type="PANTHER" id="PTHR24182">
    <property type="entry name" value="ANKYRIN REPEAT AND SOCS BOX CONTAINING 4"/>
    <property type="match status" value="1"/>
</dbReference>
<dbReference type="EMBL" id="DS113316">
    <property type="protein sequence ID" value="EAY11610.1"/>
    <property type="molecule type" value="Genomic_DNA"/>
</dbReference>